<evidence type="ECO:0000256" key="2">
    <source>
        <dbReference type="ARBA" id="ARBA00023315"/>
    </source>
</evidence>
<evidence type="ECO:0000256" key="1">
    <source>
        <dbReference type="ARBA" id="ARBA00022679"/>
    </source>
</evidence>
<evidence type="ECO:0000313" key="5">
    <source>
        <dbReference type="EMBL" id="SVD30659.1"/>
    </source>
</evidence>
<dbReference type="AlphaFoldDB" id="A0A382U8Q2"/>
<dbReference type="PANTHER" id="PTHR10434:SF66">
    <property type="entry name" value="PHOSPHOLIPID_GLYCEROL ACYLTRANSFERASE DOMAIN-CONTAINING PROTEIN"/>
    <property type="match status" value="1"/>
</dbReference>
<keyword evidence="3" id="KW-1133">Transmembrane helix</keyword>
<keyword evidence="1" id="KW-0808">Transferase</keyword>
<dbReference type="EMBL" id="UINC01142366">
    <property type="protein sequence ID" value="SVD30659.1"/>
    <property type="molecule type" value="Genomic_DNA"/>
</dbReference>
<dbReference type="PANTHER" id="PTHR10434">
    <property type="entry name" value="1-ACYL-SN-GLYCEROL-3-PHOSPHATE ACYLTRANSFERASE"/>
    <property type="match status" value="1"/>
</dbReference>
<dbReference type="GO" id="GO:0003841">
    <property type="term" value="F:1-acylglycerol-3-phosphate O-acyltransferase activity"/>
    <property type="evidence" value="ECO:0007669"/>
    <property type="project" value="TreeGrafter"/>
</dbReference>
<dbReference type="GO" id="GO:0006654">
    <property type="term" value="P:phosphatidic acid biosynthetic process"/>
    <property type="evidence" value="ECO:0007669"/>
    <property type="project" value="TreeGrafter"/>
</dbReference>
<sequence length="256" mass="29199">VIVKKINYCWRLFATAGLYFLFGVGGTLLPILALSFYLIPGSLYTRQKRTRVLVHWTFRGYIHLLRLSRIMQWKVIGKEKLKQPGILVISNHPTLLDVVFLIAFMPNADCIVKSSLMMNPAMRGFVSLTGYIKNDSGKLLIDDVQRSLNNGSSLIVFAEGTRTKANGNISFQRGAANIVIRTKTAPTPVVINCFPKTLRKSDKWYDIPEHKFYLMIRVLEEMKVEKFMSIPASVGARQLTKHMEEFFKREIAINEP</sequence>
<dbReference type="SMART" id="SM00563">
    <property type="entry name" value="PlsC"/>
    <property type="match status" value="1"/>
</dbReference>
<dbReference type="InterPro" id="IPR002123">
    <property type="entry name" value="Plipid/glycerol_acylTrfase"/>
</dbReference>
<dbReference type="Pfam" id="PF01553">
    <property type="entry name" value="Acyltransferase"/>
    <property type="match status" value="1"/>
</dbReference>
<keyword evidence="3" id="KW-0812">Transmembrane</keyword>
<evidence type="ECO:0000259" key="4">
    <source>
        <dbReference type="SMART" id="SM00563"/>
    </source>
</evidence>
<evidence type="ECO:0000256" key="3">
    <source>
        <dbReference type="SAM" id="Phobius"/>
    </source>
</evidence>
<reference evidence="5" key="1">
    <citation type="submission" date="2018-05" db="EMBL/GenBank/DDBJ databases">
        <authorList>
            <person name="Lanie J.A."/>
            <person name="Ng W.-L."/>
            <person name="Kazmierczak K.M."/>
            <person name="Andrzejewski T.M."/>
            <person name="Davidsen T.M."/>
            <person name="Wayne K.J."/>
            <person name="Tettelin H."/>
            <person name="Glass J.I."/>
            <person name="Rusch D."/>
            <person name="Podicherti R."/>
            <person name="Tsui H.-C.T."/>
            <person name="Winkler M.E."/>
        </authorList>
    </citation>
    <scope>NUCLEOTIDE SEQUENCE</scope>
</reference>
<gene>
    <name evidence="5" type="ORF">METZ01_LOCUS383513</name>
</gene>
<feature type="domain" description="Phospholipid/glycerol acyltransferase" evidence="4">
    <location>
        <begin position="86"/>
        <end position="194"/>
    </location>
</feature>
<feature type="non-terminal residue" evidence="5">
    <location>
        <position position="1"/>
    </location>
</feature>
<dbReference type="CDD" id="cd07989">
    <property type="entry name" value="LPLAT_AGPAT-like"/>
    <property type="match status" value="1"/>
</dbReference>
<feature type="transmembrane region" description="Helical" evidence="3">
    <location>
        <begin position="18"/>
        <end position="39"/>
    </location>
</feature>
<accession>A0A382U8Q2</accession>
<dbReference type="SUPFAM" id="SSF69593">
    <property type="entry name" value="Glycerol-3-phosphate (1)-acyltransferase"/>
    <property type="match status" value="1"/>
</dbReference>
<name>A0A382U8Q2_9ZZZZ</name>
<keyword evidence="2" id="KW-0012">Acyltransferase</keyword>
<keyword evidence="3" id="KW-0472">Membrane</keyword>
<proteinExistence type="predicted"/>
<protein>
    <recommendedName>
        <fullName evidence="4">Phospholipid/glycerol acyltransferase domain-containing protein</fullName>
    </recommendedName>
</protein>
<organism evidence="5">
    <name type="scientific">marine metagenome</name>
    <dbReference type="NCBI Taxonomy" id="408172"/>
    <lineage>
        <taxon>unclassified sequences</taxon>
        <taxon>metagenomes</taxon>
        <taxon>ecological metagenomes</taxon>
    </lineage>
</organism>